<sequence length="363" mass="41210">MPAGSLNCHICYSSQPASDFRFFPCGHGYCTSCVENLFEHNQRNPTCAHCRAKLYRRDAHVVYLDIPSPEEEQAAAVDTLMNGLNQMGQDSRVVSVETAGKKLMKFARSSVQSSESKVEILLQVIDDFKKRIVPVFKRAEEQAAQIEQLKENLQTCRDDLAASVRRAEPLEKELTNIRNNLHQMEEERDQAIDLARLASGETVQLREDLASSKSKVSDLEEKTHRYKGQLVRHTKAAQQQANKIKILEAKEIANKDEARQEVDRGSEFLTQDCRPRTLDATTPTISQPVALSTQVNSVQRDFEGMPPPGGFRSDWQLSYREKKRKFGLENQADRNFPLTLDKKMRPVGRVQIGIRTTLRAPLR</sequence>
<keyword evidence="1" id="KW-0479">Metal-binding</keyword>
<evidence type="ECO:0000256" key="4">
    <source>
        <dbReference type="PROSITE-ProRule" id="PRU00175"/>
    </source>
</evidence>
<dbReference type="SMART" id="SM00184">
    <property type="entry name" value="RING"/>
    <property type="match status" value="1"/>
</dbReference>
<evidence type="ECO:0000256" key="3">
    <source>
        <dbReference type="ARBA" id="ARBA00022833"/>
    </source>
</evidence>
<dbReference type="Proteomes" id="UP000565441">
    <property type="component" value="Unassembled WGS sequence"/>
</dbReference>
<evidence type="ECO:0000313" key="7">
    <source>
        <dbReference type="EMBL" id="KAF5386939.1"/>
    </source>
</evidence>
<keyword evidence="5" id="KW-0175">Coiled coil</keyword>
<dbReference type="PROSITE" id="PS00518">
    <property type="entry name" value="ZF_RING_1"/>
    <property type="match status" value="1"/>
</dbReference>
<keyword evidence="2 4" id="KW-0863">Zinc-finger</keyword>
<evidence type="ECO:0000313" key="8">
    <source>
        <dbReference type="Proteomes" id="UP000565441"/>
    </source>
</evidence>
<proteinExistence type="predicted"/>
<evidence type="ECO:0000256" key="2">
    <source>
        <dbReference type="ARBA" id="ARBA00022771"/>
    </source>
</evidence>
<evidence type="ECO:0000256" key="5">
    <source>
        <dbReference type="SAM" id="Coils"/>
    </source>
</evidence>
<dbReference type="OrthoDB" id="6105938at2759"/>
<accession>A0A8H5HP18</accession>
<dbReference type="Pfam" id="PF13920">
    <property type="entry name" value="zf-C3HC4_3"/>
    <property type="match status" value="1"/>
</dbReference>
<evidence type="ECO:0000259" key="6">
    <source>
        <dbReference type="PROSITE" id="PS50089"/>
    </source>
</evidence>
<dbReference type="InterPro" id="IPR001841">
    <property type="entry name" value="Znf_RING"/>
</dbReference>
<reference evidence="7 8" key="1">
    <citation type="journal article" date="2020" name="ISME J.">
        <title>Uncovering the hidden diversity of litter-decomposition mechanisms in mushroom-forming fungi.</title>
        <authorList>
            <person name="Floudas D."/>
            <person name="Bentzer J."/>
            <person name="Ahren D."/>
            <person name="Johansson T."/>
            <person name="Persson P."/>
            <person name="Tunlid A."/>
        </authorList>
    </citation>
    <scope>NUCLEOTIDE SEQUENCE [LARGE SCALE GENOMIC DNA]</scope>
    <source>
        <strain evidence="7 8">CBS 661.87</strain>
    </source>
</reference>
<gene>
    <name evidence="7" type="ORF">D9615_001719</name>
</gene>
<comment type="caution">
    <text evidence="7">The sequence shown here is derived from an EMBL/GenBank/DDBJ whole genome shotgun (WGS) entry which is preliminary data.</text>
</comment>
<dbReference type="Gene3D" id="3.30.40.10">
    <property type="entry name" value="Zinc/RING finger domain, C3HC4 (zinc finger)"/>
    <property type="match status" value="1"/>
</dbReference>
<dbReference type="EMBL" id="JAACJP010000002">
    <property type="protein sequence ID" value="KAF5386939.1"/>
    <property type="molecule type" value="Genomic_DNA"/>
</dbReference>
<evidence type="ECO:0000256" key="1">
    <source>
        <dbReference type="ARBA" id="ARBA00022723"/>
    </source>
</evidence>
<keyword evidence="8" id="KW-1185">Reference proteome</keyword>
<keyword evidence="3" id="KW-0862">Zinc</keyword>
<feature type="coiled-coil region" evidence="5">
    <location>
        <begin position="136"/>
        <end position="250"/>
    </location>
</feature>
<dbReference type="PROSITE" id="PS50089">
    <property type="entry name" value="ZF_RING_2"/>
    <property type="match status" value="1"/>
</dbReference>
<protein>
    <recommendedName>
        <fullName evidence="6">RING-type domain-containing protein</fullName>
    </recommendedName>
</protein>
<organism evidence="7 8">
    <name type="scientific">Tricholomella constricta</name>
    <dbReference type="NCBI Taxonomy" id="117010"/>
    <lineage>
        <taxon>Eukaryota</taxon>
        <taxon>Fungi</taxon>
        <taxon>Dikarya</taxon>
        <taxon>Basidiomycota</taxon>
        <taxon>Agaricomycotina</taxon>
        <taxon>Agaricomycetes</taxon>
        <taxon>Agaricomycetidae</taxon>
        <taxon>Agaricales</taxon>
        <taxon>Tricholomatineae</taxon>
        <taxon>Lyophyllaceae</taxon>
        <taxon>Tricholomella</taxon>
    </lineage>
</organism>
<name>A0A8H5HP18_9AGAR</name>
<dbReference type="InterPro" id="IPR013083">
    <property type="entry name" value="Znf_RING/FYVE/PHD"/>
</dbReference>
<dbReference type="InterPro" id="IPR017907">
    <property type="entry name" value="Znf_RING_CS"/>
</dbReference>
<dbReference type="GO" id="GO:0008270">
    <property type="term" value="F:zinc ion binding"/>
    <property type="evidence" value="ECO:0007669"/>
    <property type="project" value="UniProtKB-KW"/>
</dbReference>
<dbReference type="AlphaFoldDB" id="A0A8H5HP18"/>
<feature type="domain" description="RING-type" evidence="6">
    <location>
        <begin position="8"/>
        <end position="51"/>
    </location>
</feature>
<dbReference type="SUPFAM" id="SSF57850">
    <property type="entry name" value="RING/U-box"/>
    <property type="match status" value="1"/>
</dbReference>